<evidence type="ECO:0000256" key="2">
    <source>
        <dbReference type="ARBA" id="ARBA00047806"/>
    </source>
</evidence>
<dbReference type="EC" id="1.8.4.11" evidence="4"/>
<dbReference type="Pfam" id="PF01625">
    <property type="entry name" value="PMSR"/>
    <property type="match status" value="1"/>
</dbReference>
<dbReference type="InterPro" id="IPR036509">
    <property type="entry name" value="Met_Sox_Rdtase_MsrA_sf"/>
</dbReference>
<protein>
    <recommendedName>
        <fullName evidence="4">Peptide methionine sulfoxide reductase MsrA</fullName>
        <shortName evidence="4">Protein-methionine-S-oxide reductase</shortName>
        <ecNumber evidence="4">1.8.4.11</ecNumber>
    </recommendedName>
    <alternativeName>
        <fullName evidence="4">Peptide-methionine (S)-S-oxide reductase</fullName>
        <shortName evidence="4">Peptide Met(O) reductase</shortName>
    </alternativeName>
</protein>
<comment type="function">
    <text evidence="4">Has an important function as a repair enzyme for proteins that have been inactivated by oxidation. Catalyzes the reversible oxidation-reduction of methionine sulfoxide in proteins to methionine.</text>
</comment>
<dbReference type="Gene3D" id="3.30.1060.10">
    <property type="entry name" value="Peptide methionine sulphoxide reductase MsrA"/>
    <property type="match status" value="1"/>
</dbReference>
<accession>A0ABV9QSR1</accession>
<comment type="catalytic activity">
    <reaction evidence="3 4">
        <text>[thioredoxin]-disulfide + L-methionine + H2O = L-methionine (S)-S-oxide + [thioredoxin]-dithiol</text>
        <dbReference type="Rhea" id="RHEA:19993"/>
        <dbReference type="Rhea" id="RHEA-COMP:10698"/>
        <dbReference type="Rhea" id="RHEA-COMP:10700"/>
        <dbReference type="ChEBI" id="CHEBI:15377"/>
        <dbReference type="ChEBI" id="CHEBI:29950"/>
        <dbReference type="ChEBI" id="CHEBI:50058"/>
        <dbReference type="ChEBI" id="CHEBI:57844"/>
        <dbReference type="ChEBI" id="CHEBI:58772"/>
        <dbReference type="EC" id="1.8.4.11"/>
    </reaction>
</comment>
<dbReference type="PANTHER" id="PTHR43774">
    <property type="entry name" value="PEPTIDE METHIONINE SULFOXIDE REDUCTASE"/>
    <property type="match status" value="1"/>
</dbReference>
<comment type="similarity">
    <text evidence="4">Belongs to the MsrA Met sulfoxide reductase family.</text>
</comment>
<evidence type="ECO:0000256" key="3">
    <source>
        <dbReference type="ARBA" id="ARBA00048782"/>
    </source>
</evidence>
<dbReference type="NCBIfam" id="TIGR00401">
    <property type="entry name" value="msrA"/>
    <property type="match status" value="1"/>
</dbReference>
<evidence type="ECO:0000313" key="7">
    <source>
        <dbReference type="EMBL" id="MFC4819876.1"/>
    </source>
</evidence>
<proteinExistence type="inferred from homology"/>
<dbReference type="GO" id="GO:0008113">
    <property type="term" value="F:peptide-methionine (S)-S-oxide reductase activity"/>
    <property type="evidence" value="ECO:0007669"/>
    <property type="project" value="UniProtKB-EC"/>
</dbReference>
<comment type="caution">
    <text evidence="7">The sequence shown here is derived from an EMBL/GenBank/DDBJ whole genome shotgun (WGS) entry which is preliminary data.</text>
</comment>
<evidence type="ECO:0000256" key="5">
    <source>
        <dbReference type="SAM" id="SignalP"/>
    </source>
</evidence>
<keyword evidence="5" id="KW-0732">Signal</keyword>
<evidence type="ECO:0000259" key="6">
    <source>
        <dbReference type="Pfam" id="PF01625"/>
    </source>
</evidence>
<dbReference type="EMBL" id="JBHSHD010000005">
    <property type="protein sequence ID" value="MFC4819876.1"/>
    <property type="molecule type" value="Genomic_DNA"/>
</dbReference>
<reference evidence="8" key="1">
    <citation type="journal article" date="2019" name="Int. J. Syst. Evol. Microbiol.">
        <title>The Global Catalogue of Microorganisms (GCM) 10K type strain sequencing project: providing services to taxonomists for standard genome sequencing and annotation.</title>
        <authorList>
            <consortium name="The Broad Institute Genomics Platform"/>
            <consortium name="The Broad Institute Genome Sequencing Center for Infectious Disease"/>
            <person name="Wu L."/>
            <person name="Ma J."/>
        </authorList>
    </citation>
    <scope>NUCLEOTIDE SEQUENCE [LARGE SCALE GENOMIC DNA]</scope>
    <source>
        <strain evidence="8">CCUG 30340</strain>
    </source>
</reference>
<dbReference type="PANTHER" id="PTHR43774:SF1">
    <property type="entry name" value="PEPTIDE METHIONINE SULFOXIDE REDUCTASE MSRA 2"/>
    <property type="match status" value="1"/>
</dbReference>
<gene>
    <name evidence="4 7" type="primary">msrA</name>
    <name evidence="7" type="ORF">ACFO6Q_06050</name>
</gene>
<name>A0ABV9QSR1_9GAMM</name>
<dbReference type="RefSeq" id="WP_380019675.1">
    <property type="nucleotide sequence ID" value="NZ_JBHSHD010000005.1"/>
</dbReference>
<feature type="signal peptide" evidence="5">
    <location>
        <begin position="1"/>
        <end position="18"/>
    </location>
</feature>
<feature type="active site" evidence="4">
    <location>
        <position position="42"/>
    </location>
</feature>
<comment type="catalytic activity">
    <reaction evidence="2 4">
        <text>L-methionyl-[protein] + [thioredoxin]-disulfide + H2O = L-methionyl-(S)-S-oxide-[protein] + [thioredoxin]-dithiol</text>
        <dbReference type="Rhea" id="RHEA:14217"/>
        <dbReference type="Rhea" id="RHEA-COMP:10698"/>
        <dbReference type="Rhea" id="RHEA-COMP:10700"/>
        <dbReference type="Rhea" id="RHEA-COMP:12313"/>
        <dbReference type="Rhea" id="RHEA-COMP:12315"/>
        <dbReference type="ChEBI" id="CHEBI:15377"/>
        <dbReference type="ChEBI" id="CHEBI:16044"/>
        <dbReference type="ChEBI" id="CHEBI:29950"/>
        <dbReference type="ChEBI" id="CHEBI:44120"/>
        <dbReference type="ChEBI" id="CHEBI:50058"/>
        <dbReference type="EC" id="1.8.4.11"/>
    </reaction>
</comment>
<dbReference type="InterPro" id="IPR002569">
    <property type="entry name" value="Met_Sox_Rdtase_MsrA_dom"/>
</dbReference>
<organism evidence="7 8">
    <name type="scientific">Dokdonella ginsengisoli</name>
    <dbReference type="NCBI Taxonomy" id="363846"/>
    <lineage>
        <taxon>Bacteria</taxon>
        <taxon>Pseudomonadati</taxon>
        <taxon>Pseudomonadota</taxon>
        <taxon>Gammaproteobacteria</taxon>
        <taxon>Lysobacterales</taxon>
        <taxon>Rhodanobacteraceae</taxon>
        <taxon>Dokdonella</taxon>
    </lineage>
</organism>
<dbReference type="HAMAP" id="MF_01401">
    <property type="entry name" value="MsrA"/>
    <property type="match status" value="1"/>
</dbReference>
<evidence type="ECO:0000256" key="1">
    <source>
        <dbReference type="ARBA" id="ARBA00023002"/>
    </source>
</evidence>
<dbReference type="SUPFAM" id="SSF55068">
    <property type="entry name" value="Peptide methionine sulfoxide reductase"/>
    <property type="match status" value="1"/>
</dbReference>
<feature type="chain" id="PRO_5046595810" description="Peptide methionine sulfoxide reductase MsrA" evidence="5">
    <location>
        <begin position="19"/>
        <end position="208"/>
    </location>
</feature>
<evidence type="ECO:0000256" key="4">
    <source>
        <dbReference type="HAMAP-Rule" id="MF_01401"/>
    </source>
</evidence>
<dbReference type="Proteomes" id="UP001595886">
    <property type="component" value="Unassembled WGS sequence"/>
</dbReference>
<evidence type="ECO:0000313" key="8">
    <source>
        <dbReference type="Proteomes" id="UP001595886"/>
    </source>
</evidence>
<keyword evidence="1 4" id="KW-0560">Oxidoreductase</keyword>
<keyword evidence="8" id="KW-1185">Reference proteome</keyword>
<sequence>MLRCLALLLLLLTTEAFAMNEEPGPNGAAAPTTETLTLGGGCFWCVEAVYAEIRGVNRVESGYSGGTLADPTYEQVSSGRTGHAEVVQITFDPRVVSRDTLLRAFFTIHDPTTPDRQGNDVGPQYRSIAFYRDEAQKAAIERAIRETADSREWNGAIVTQVEPFKVFYKAENYHQEYFKLHGEQPYCQLVVAPKIAKFRKRFHDLLKS</sequence>
<feature type="domain" description="Peptide methionine sulphoxide reductase MsrA" evidence="6">
    <location>
        <begin position="36"/>
        <end position="188"/>
    </location>
</feature>